<dbReference type="PROSITE" id="PS50893">
    <property type="entry name" value="ABC_TRANSPORTER_2"/>
    <property type="match status" value="1"/>
</dbReference>
<evidence type="ECO:0000313" key="8">
    <source>
        <dbReference type="Proteomes" id="UP001596435"/>
    </source>
</evidence>
<dbReference type="InterPro" id="IPR017871">
    <property type="entry name" value="ABC_transporter-like_CS"/>
</dbReference>
<dbReference type="InterPro" id="IPR003439">
    <property type="entry name" value="ABC_transporter-like_ATP-bd"/>
</dbReference>
<evidence type="ECO:0000256" key="5">
    <source>
        <dbReference type="ARBA" id="ARBA00022970"/>
    </source>
</evidence>
<evidence type="ECO:0000259" key="6">
    <source>
        <dbReference type="PROSITE" id="PS50893"/>
    </source>
</evidence>
<dbReference type="PANTHER" id="PTHR43820">
    <property type="entry name" value="HIGH-AFFINITY BRANCHED-CHAIN AMINO ACID TRANSPORT ATP-BINDING PROTEIN LIVF"/>
    <property type="match status" value="1"/>
</dbReference>
<dbReference type="InterPro" id="IPR052156">
    <property type="entry name" value="BCAA_Transport_ATP-bd_LivF"/>
</dbReference>
<organism evidence="7 8">
    <name type="scientific">Kitasatospora paranensis</name>
    <dbReference type="NCBI Taxonomy" id="258053"/>
    <lineage>
        <taxon>Bacteria</taxon>
        <taxon>Bacillati</taxon>
        <taxon>Actinomycetota</taxon>
        <taxon>Actinomycetes</taxon>
        <taxon>Kitasatosporales</taxon>
        <taxon>Streptomycetaceae</taxon>
        <taxon>Kitasatospora</taxon>
    </lineage>
</organism>
<dbReference type="GO" id="GO:0005524">
    <property type="term" value="F:ATP binding"/>
    <property type="evidence" value="ECO:0007669"/>
    <property type="project" value="UniProtKB-KW"/>
</dbReference>
<dbReference type="Pfam" id="PF00005">
    <property type="entry name" value="ABC_tran"/>
    <property type="match status" value="1"/>
</dbReference>
<reference evidence="8" key="1">
    <citation type="journal article" date="2019" name="Int. J. Syst. Evol. Microbiol.">
        <title>The Global Catalogue of Microorganisms (GCM) 10K type strain sequencing project: providing services to taxonomists for standard genome sequencing and annotation.</title>
        <authorList>
            <consortium name="The Broad Institute Genomics Platform"/>
            <consortium name="The Broad Institute Genome Sequencing Center for Infectious Disease"/>
            <person name="Wu L."/>
            <person name="Ma J."/>
        </authorList>
    </citation>
    <scope>NUCLEOTIDE SEQUENCE [LARGE SCALE GENOMIC DNA]</scope>
    <source>
        <strain evidence="8">CGMCC 1.12859</strain>
    </source>
</reference>
<dbReference type="Gene3D" id="3.40.50.300">
    <property type="entry name" value="P-loop containing nucleotide triphosphate hydrolases"/>
    <property type="match status" value="1"/>
</dbReference>
<dbReference type="Proteomes" id="UP001596435">
    <property type="component" value="Unassembled WGS sequence"/>
</dbReference>
<comment type="similarity">
    <text evidence="1">Belongs to the ABC transporter superfamily.</text>
</comment>
<keyword evidence="5" id="KW-0029">Amino-acid transport</keyword>
<gene>
    <name evidence="7" type="ORF">ACFQMG_06730</name>
</gene>
<dbReference type="PROSITE" id="PS00211">
    <property type="entry name" value="ABC_TRANSPORTER_1"/>
    <property type="match status" value="1"/>
</dbReference>
<dbReference type="InterPro" id="IPR003593">
    <property type="entry name" value="AAA+_ATPase"/>
</dbReference>
<name>A0ABW2FS93_9ACTN</name>
<dbReference type="SMART" id="SM00382">
    <property type="entry name" value="AAA"/>
    <property type="match status" value="1"/>
</dbReference>
<dbReference type="PANTHER" id="PTHR43820:SF4">
    <property type="entry name" value="HIGH-AFFINITY BRANCHED-CHAIN AMINO ACID TRANSPORT ATP-BINDING PROTEIN LIVF"/>
    <property type="match status" value="1"/>
</dbReference>
<evidence type="ECO:0000256" key="2">
    <source>
        <dbReference type="ARBA" id="ARBA00022448"/>
    </source>
</evidence>
<evidence type="ECO:0000313" key="7">
    <source>
        <dbReference type="EMBL" id="MFC7179257.1"/>
    </source>
</evidence>
<dbReference type="InterPro" id="IPR027417">
    <property type="entry name" value="P-loop_NTPase"/>
</dbReference>
<sequence>MTVAAELIGVRVRYGLLEALHGVDLAFPAGRVTVLLGRNGSGRTTVLRTLAGELRPSAGRVTWRGRDVTALGGHRRARLGVALVPSEQAVFGALTVAENLAAGLGRGADEREWRTYLPELGPLLERRAGTLSGGQQQMVALGRGLAARPELLLLDEPDRGLAPAVAARIHARLLAAAATGGPAVVLSAGSLPPTLAGAAVVYVLRRGRVAFAGEPAEFAGTAGPAAADAPGGPVTG</sequence>
<dbReference type="SUPFAM" id="SSF52540">
    <property type="entry name" value="P-loop containing nucleoside triphosphate hydrolases"/>
    <property type="match status" value="1"/>
</dbReference>
<comment type="caution">
    <text evidence="7">The sequence shown here is derived from an EMBL/GenBank/DDBJ whole genome shotgun (WGS) entry which is preliminary data.</text>
</comment>
<dbReference type="RefSeq" id="WP_345708276.1">
    <property type="nucleotide sequence ID" value="NZ_BAABKV010000001.1"/>
</dbReference>
<dbReference type="EMBL" id="JBHTAJ010000009">
    <property type="protein sequence ID" value="MFC7179257.1"/>
    <property type="molecule type" value="Genomic_DNA"/>
</dbReference>
<evidence type="ECO:0000256" key="4">
    <source>
        <dbReference type="ARBA" id="ARBA00022840"/>
    </source>
</evidence>
<accession>A0ABW2FS93</accession>
<evidence type="ECO:0000256" key="3">
    <source>
        <dbReference type="ARBA" id="ARBA00022741"/>
    </source>
</evidence>
<protein>
    <submittedName>
        <fullName evidence="7">ABC transporter ATP-binding protein</fullName>
    </submittedName>
</protein>
<evidence type="ECO:0000256" key="1">
    <source>
        <dbReference type="ARBA" id="ARBA00005417"/>
    </source>
</evidence>
<proteinExistence type="inferred from homology"/>
<feature type="domain" description="ABC transporter" evidence="6">
    <location>
        <begin position="5"/>
        <end position="231"/>
    </location>
</feature>
<keyword evidence="3" id="KW-0547">Nucleotide-binding</keyword>
<keyword evidence="4 7" id="KW-0067">ATP-binding</keyword>
<keyword evidence="8" id="KW-1185">Reference proteome</keyword>
<keyword evidence="2" id="KW-0813">Transport</keyword>